<evidence type="ECO:0000313" key="3">
    <source>
        <dbReference type="Proteomes" id="UP001165060"/>
    </source>
</evidence>
<gene>
    <name evidence="2" type="ORF">TeGR_g5772</name>
</gene>
<dbReference type="EMBL" id="BRYB01002044">
    <property type="protein sequence ID" value="GMI38647.1"/>
    <property type="molecule type" value="Genomic_DNA"/>
</dbReference>
<accession>A0ABQ6N250</accession>
<name>A0ABQ6N250_9STRA</name>
<comment type="caution">
    <text evidence="2">The sequence shown here is derived from an EMBL/GenBank/DDBJ whole genome shotgun (WGS) entry which is preliminary data.</text>
</comment>
<evidence type="ECO:0000313" key="2">
    <source>
        <dbReference type="EMBL" id="GMI38647.1"/>
    </source>
</evidence>
<evidence type="ECO:0000256" key="1">
    <source>
        <dbReference type="SAM" id="MobiDB-lite"/>
    </source>
</evidence>
<sequence length="144" mass="15344">MKNVKQRESKAFGGKPAADERSTHVKTKALKGKALLAACLLDDDDDDFDSIPSRKSGLDNGSLPGLVNETPPGTDRASKSSTPLGSFRAEIKKRLESPSGTPNGTGRKKSKKFEVVEENAPLKTKALKGKALLAACMLDEDDGF</sequence>
<keyword evidence="3" id="KW-1185">Reference proteome</keyword>
<organism evidence="2 3">
    <name type="scientific">Tetraparma gracilis</name>
    <dbReference type="NCBI Taxonomy" id="2962635"/>
    <lineage>
        <taxon>Eukaryota</taxon>
        <taxon>Sar</taxon>
        <taxon>Stramenopiles</taxon>
        <taxon>Ochrophyta</taxon>
        <taxon>Bolidophyceae</taxon>
        <taxon>Parmales</taxon>
        <taxon>Triparmaceae</taxon>
        <taxon>Tetraparma</taxon>
    </lineage>
</organism>
<feature type="compositionally biased region" description="Basic and acidic residues" evidence="1">
    <location>
        <begin position="1"/>
        <end position="10"/>
    </location>
</feature>
<proteinExistence type="predicted"/>
<dbReference type="Proteomes" id="UP001165060">
    <property type="component" value="Unassembled WGS sequence"/>
</dbReference>
<protein>
    <submittedName>
        <fullName evidence="2">Uncharacterized protein</fullName>
    </submittedName>
</protein>
<reference evidence="2 3" key="1">
    <citation type="journal article" date="2023" name="Commun. Biol.">
        <title>Genome analysis of Parmales, the sister group of diatoms, reveals the evolutionary specialization of diatoms from phago-mixotrophs to photoautotrophs.</title>
        <authorList>
            <person name="Ban H."/>
            <person name="Sato S."/>
            <person name="Yoshikawa S."/>
            <person name="Yamada K."/>
            <person name="Nakamura Y."/>
            <person name="Ichinomiya M."/>
            <person name="Sato N."/>
            <person name="Blanc-Mathieu R."/>
            <person name="Endo H."/>
            <person name="Kuwata A."/>
            <person name="Ogata H."/>
        </authorList>
    </citation>
    <scope>NUCLEOTIDE SEQUENCE [LARGE SCALE GENOMIC DNA]</scope>
</reference>
<feature type="region of interest" description="Disordered" evidence="1">
    <location>
        <begin position="1"/>
        <end position="25"/>
    </location>
</feature>
<feature type="region of interest" description="Disordered" evidence="1">
    <location>
        <begin position="50"/>
        <end position="113"/>
    </location>
</feature>